<comment type="similarity">
    <text evidence="1">Belongs to the YciI family.</text>
</comment>
<accession>A0A3N6PL27</accession>
<dbReference type="PANTHER" id="PTHR35174:SF4">
    <property type="entry name" value="BLL7163 PROTEIN"/>
    <property type="match status" value="1"/>
</dbReference>
<protein>
    <submittedName>
        <fullName evidence="3">YciI family protein</fullName>
    </submittedName>
</protein>
<organism evidence="3 4">
    <name type="scientific">Paraburkholderia dinghuensis</name>
    <dbReference type="NCBI Taxonomy" id="2305225"/>
    <lineage>
        <taxon>Bacteria</taxon>
        <taxon>Pseudomonadati</taxon>
        <taxon>Pseudomonadota</taxon>
        <taxon>Betaproteobacteria</taxon>
        <taxon>Burkholderiales</taxon>
        <taxon>Burkholderiaceae</taxon>
        <taxon>Paraburkholderia</taxon>
    </lineage>
</organism>
<dbReference type="SUPFAM" id="SSF54909">
    <property type="entry name" value="Dimeric alpha+beta barrel"/>
    <property type="match status" value="1"/>
</dbReference>
<dbReference type="Gene3D" id="3.30.70.1060">
    <property type="entry name" value="Dimeric alpha+beta barrel"/>
    <property type="match status" value="1"/>
</dbReference>
<dbReference type="PANTHER" id="PTHR35174">
    <property type="entry name" value="BLL7171 PROTEIN-RELATED"/>
    <property type="match status" value="1"/>
</dbReference>
<proteinExistence type="inferred from homology"/>
<name>A0A3N6PL27_9BURK</name>
<dbReference type="AlphaFoldDB" id="A0A3N6PL27"/>
<dbReference type="RefSeq" id="WP_124153298.1">
    <property type="nucleotide sequence ID" value="NZ_RQIS01000020.1"/>
</dbReference>
<evidence type="ECO:0000313" key="4">
    <source>
        <dbReference type="Proteomes" id="UP000272778"/>
    </source>
</evidence>
<evidence type="ECO:0000259" key="2">
    <source>
        <dbReference type="Pfam" id="PF03795"/>
    </source>
</evidence>
<keyword evidence="4" id="KW-1185">Reference proteome</keyword>
<dbReference type="Pfam" id="PF03795">
    <property type="entry name" value="YCII"/>
    <property type="match status" value="1"/>
</dbReference>
<dbReference type="EMBL" id="RQIS01000020">
    <property type="protein sequence ID" value="RQH02080.1"/>
    <property type="molecule type" value="Genomic_DNA"/>
</dbReference>
<dbReference type="InterPro" id="IPR011008">
    <property type="entry name" value="Dimeric_a/b-barrel"/>
</dbReference>
<feature type="domain" description="YCII-related" evidence="2">
    <location>
        <begin position="1"/>
        <end position="117"/>
    </location>
</feature>
<evidence type="ECO:0000256" key="1">
    <source>
        <dbReference type="ARBA" id="ARBA00007689"/>
    </source>
</evidence>
<evidence type="ECO:0000313" key="3">
    <source>
        <dbReference type="EMBL" id="RQH02080.1"/>
    </source>
</evidence>
<sequence length="143" mass="16129">MRFMIMVRANALSESGEMHSDDPIFAEMAAYHEELAKAGVLLDASGLKPSSCGWRVRYSEGKPTIVDGPFAETNELIAGYTLIQVRSREEALEWARRFPAPFGKHADGEIEVRQLYELEDFEQNDSIERFREIEKARGGTSSN</sequence>
<dbReference type="InterPro" id="IPR005545">
    <property type="entry name" value="YCII"/>
</dbReference>
<gene>
    <name evidence="3" type="ORF">D1Y85_22560</name>
</gene>
<dbReference type="Proteomes" id="UP000272778">
    <property type="component" value="Unassembled WGS sequence"/>
</dbReference>
<reference evidence="3 4" key="1">
    <citation type="submission" date="2018-11" db="EMBL/GenBank/DDBJ databases">
        <title>Paraburkholderia sp. DHOA04, isolated from soil.</title>
        <authorList>
            <person name="Gao Z.-H."/>
            <person name="Qiu L.-H."/>
            <person name="Fu J.-C."/>
        </authorList>
    </citation>
    <scope>NUCLEOTIDE SEQUENCE [LARGE SCALE GENOMIC DNA]</scope>
    <source>
        <strain evidence="3 4">DHOA04</strain>
    </source>
</reference>
<dbReference type="OrthoDB" id="9807535at2"/>
<comment type="caution">
    <text evidence="3">The sequence shown here is derived from an EMBL/GenBank/DDBJ whole genome shotgun (WGS) entry which is preliminary data.</text>
</comment>